<dbReference type="SMART" id="SM00072">
    <property type="entry name" value="GuKc"/>
    <property type="match status" value="1"/>
</dbReference>
<accession>A0A922HJC2</accession>
<dbReference type="AlphaFoldDB" id="A0A922HJC2"/>
<dbReference type="FunFam" id="3.30.63.10:FF:000002">
    <property type="entry name" value="Guanylate kinase 1"/>
    <property type="match status" value="1"/>
</dbReference>
<dbReference type="PANTHER" id="PTHR23117:SF13">
    <property type="entry name" value="GUANYLATE KINASE"/>
    <property type="match status" value="1"/>
</dbReference>
<feature type="domain" description="Guanylate kinase-like" evidence="7">
    <location>
        <begin position="58"/>
        <end position="240"/>
    </location>
</feature>
<protein>
    <recommendedName>
        <fullName evidence="2">guanylate kinase</fullName>
        <ecNumber evidence="2">2.7.4.8</ecNumber>
    </recommendedName>
</protein>
<keyword evidence="3" id="KW-0808">Transferase</keyword>
<sequence>MNNCALKISSILRWNHNRSIIIDIKKIQSRIMSQTYQHSNYCNNHSINNSLNHDNKIINAIVVCGPSGSGKTTLLNLLFEHFKDKLKFSISHTTRKSRPNEVNGKSYYFVDRPTFEQMIANNEFVEYSQFSGNYYGTSIQELITNEKSGLLSVLDVDLRGVINLQKKDILKAKYIFVKPPSLQFLEMNLRNRGTENDDSISVRLKHAAEDLKQAETIHFDLILENFVLKNSFEKLRQFVQSELTRFNESHRHRE</sequence>
<evidence type="ECO:0000313" key="8">
    <source>
        <dbReference type="EMBL" id="KAH9494016.1"/>
    </source>
</evidence>
<dbReference type="Proteomes" id="UP000790347">
    <property type="component" value="Unassembled WGS sequence"/>
</dbReference>
<evidence type="ECO:0000259" key="7">
    <source>
        <dbReference type="PROSITE" id="PS50052"/>
    </source>
</evidence>
<evidence type="ECO:0000256" key="4">
    <source>
        <dbReference type="ARBA" id="ARBA00022741"/>
    </source>
</evidence>
<keyword evidence="9" id="KW-1185">Reference proteome</keyword>
<organism evidence="8 9">
    <name type="scientific">Dermatophagoides farinae</name>
    <name type="common">American house dust mite</name>
    <dbReference type="NCBI Taxonomy" id="6954"/>
    <lineage>
        <taxon>Eukaryota</taxon>
        <taxon>Metazoa</taxon>
        <taxon>Ecdysozoa</taxon>
        <taxon>Arthropoda</taxon>
        <taxon>Chelicerata</taxon>
        <taxon>Arachnida</taxon>
        <taxon>Acari</taxon>
        <taxon>Acariformes</taxon>
        <taxon>Sarcoptiformes</taxon>
        <taxon>Astigmata</taxon>
        <taxon>Psoroptidia</taxon>
        <taxon>Analgoidea</taxon>
        <taxon>Pyroglyphidae</taxon>
        <taxon>Dermatophagoidinae</taxon>
        <taxon>Dermatophagoides</taxon>
    </lineage>
</organism>
<keyword evidence="4" id="KW-0547">Nucleotide-binding</keyword>
<dbReference type="InterPro" id="IPR027417">
    <property type="entry name" value="P-loop_NTPase"/>
</dbReference>
<evidence type="ECO:0000313" key="9">
    <source>
        <dbReference type="Proteomes" id="UP000790347"/>
    </source>
</evidence>
<dbReference type="EMBL" id="ASGP02000008">
    <property type="protein sequence ID" value="KAH9494016.1"/>
    <property type="molecule type" value="Genomic_DNA"/>
</dbReference>
<name>A0A922HJC2_DERFA</name>
<dbReference type="InterPro" id="IPR020590">
    <property type="entry name" value="Guanylate_kinase_CS"/>
</dbReference>
<keyword evidence="6" id="KW-0067">ATP-binding</keyword>
<reference evidence="8" key="1">
    <citation type="submission" date="2013-05" db="EMBL/GenBank/DDBJ databases">
        <authorList>
            <person name="Yim A.K.Y."/>
            <person name="Chan T.F."/>
            <person name="Ji K.M."/>
            <person name="Liu X.Y."/>
            <person name="Zhou J.W."/>
            <person name="Li R.Q."/>
            <person name="Yang K.Y."/>
            <person name="Li J."/>
            <person name="Li M."/>
            <person name="Law P.T.W."/>
            <person name="Wu Y.L."/>
            <person name="Cai Z.L."/>
            <person name="Qin H."/>
            <person name="Bao Y."/>
            <person name="Leung R.K.K."/>
            <person name="Ng P.K.S."/>
            <person name="Zou J."/>
            <person name="Zhong X.J."/>
            <person name="Ran P.X."/>
            <person name="Zhong N.S."/>
            <person name="Liu Z.G."/>
            <person name="Tsui S.K.W."/>
        </authorList>
    </citation>
    <scope>NUCLEOTIDE SEQUENCE</scope>
    <source>
        <strain evidence="8">Derf</strain>
        <tissue evidence="8">Whole organism</tissue>
    </source>
</reference>
<dbReference type="Pfam" id="PF00625">
    <property type="entry name" value="Guanylate_kin"/>
    <property type="match status" value="1"/>
</dbReference>
<evidence type="ECO:0000256" key="3">
    <source>
        <dbReference type="ARBA" id="ARBA00022679"/>
    </source>
</evidence>
<gene>
    <name evidence="8" type="ORF">DERF_014740</name>
</gene>
<dbReference type="CDD" id="cd00071">
    <property type="entry name" value="GMPK"/>
    <property type="match status" value="1"/>
</dbReference>
<dbReference type="Gene3D" id="3.40.50.300">
    <property type="entry name" value="P-loop containing nucleotide triphosphate hydrolases"/>
    <property type="match status" value="1"/>
</dbReference>
<comment type="caution">
    <text evidence="8">The sequence shown here is derived from an EMBL/GenBank/DDBJ whole genome shotgun (WGS) entry which is preliminary data.</text>
</comment>
<dbReference type="InterPro" id="IPR008145">
    <property type="entry name" value="GK/Ca_channel_bsu"/>
</dbReference>
<proteinExistence type="inferred from homology"/>
<dbReference type="GO" id="GO:0005524">
    <property type="term" value="F:ATP binding"/>
    <property type="evidence" value="ECO:0007669"/>
    <property type="project" value="UniProtKB-KW"/>
</dbReference>
<dbReference type="InterPro" id="IPR008144">
    <property type="entry name" value="Guanylate_kin-like_dom"/>
</dbReference>
<keyword evidence="5" id="KW-0418">Kinase</keyword>
<comment type="similarity">
    <text evidence="1">Belongs to the guanylate kinase family.</text>
</comment>
<dbReference type="PROSITE" id="PS00856">
    <property type="entry name" value="GUANYLATE_KINASE_1"/>
    <property type="match status" value="1"/>
</dbReference>
<dbReference type="SUPFAM" id="SSF52540">
    <property type="entry name" value="P-loop containing nucleoside triphosphate hydrolases"/>
    <property type="match status" value="1"/>
</dbReference>
<evidence type="ECO:0000256" key="5">
    <source>
        <dbReference type="ARBA" id="ARBA00022777"/>
    </source>
</evidence>
<dbReference type="PROSITE" id="PS50052">
    <property type="entry name" value="GUANYLATE_KINASE_2"/>
    <property type="match status" value="1"/>
</dbReference>
<dbReference type="NCBIfam" id="TIGR03263">
    <property type="entry name" value="guanyl_kin"/>
    <property type="match status" value="1"/>
</dbReference>
<dbReference type="PANTHER" id="PTHR23117">
    <property type="entry name" value="GUANYLATE KINASE-RELATED"/>
    <property type="match status" value="1"/>
</dbReference>
<evidence type="ECO:0000256" key="2">
    <source>
        <dbReference type="ARBA" id="ARBA00012961"/>
    </source>
</evidence>
<dbReference type="GO" id="GO:0005829">
    <property type="term" value="C:cytosol"/>
    <property type="evidence" value="ECO:0007669"/>
    <property type="project" value="TreeGrafter"/>
</dbReference>
<reference evidence="8" key="2">
    <citation type="journal article" date="2022" name="Res Sq">
        <title>Comparative Genomics Reveals Insights into the Divergent Evolution of Astigmatic Mites and Household Pest Adaptations.</title>
        <authorList>
            <person name="Xiong Q."/>
            <person name="Wan A.T.-Y."/>
            <person name="Liu X.-Y."/>
            <person name="Fung C.S.-H."/>
            <person name="Xiao X."/>
            <person name="Malainual N."/>
            <person name="Hou J."/>
            <person name="Wang L."/>
            <person name="Wang M."/>
            <person name="Yang K."/>
            <person name="Cui Y."/>
            <person name="Leung E."/>
            <person name="Nong W."/>
            <person name="Shin S.-K."/>
            <person name="Au S."/>
            <person name="Jeong K.Y."/>
            <person name="Chew F.T."/>
            <person name="Hui J."/>
            <person name="Leung T.F."/>
            <person name="Tungtrongchitr A."/>
            <person name="Zhong N."/>
            <person name="Liu Z."/>
            <person name="Tsui S."/>
        </authorList>
    </citation>
    <scope>NUCLEOTIDE SEQUENCE</scope>
    <source>
        <strain evidence="8">Derf</strain>
        <tissue evidence="8">Whole organism</tissue>
    </source>
</reference>
<dbReference type="EC" id="2.7.4.8" evidence="2"/>
<evidence type="ECO:0000256" key="6">
    <source>
        <dbReference type="ARBA" id="ARBA00022840"/>
    </source>
</evidence>
<evidence type="ECO:0000256" key="1">
    <source>
        <dbReference type="ARBA" id="ARBA00005790"/>
    </source>
</evidence>
<dbReference type="InterPro" id="IPR017665">
    <property type="entry name" value="Guanylate_kinase"/>
</dbReference>
<dbReference type="GO" id="GO:0004385">
    <property type="term" value="F:GMP kinase activity"/>
    <property type="evidence" value="ECO:0007669"/>
    <property type="project" value="UniProtKB-EC"/>
</dbReference>